<accession>A0AB33KEY6</accession>
<dbReference type="AlphaFoldDB" id="A0AB33KEY6"/>
<dbReference type="KEGG" id="kic:KCMC57_63880"/>
<dbReference type="RefSeq" id="WP_407992411.1">
    <property type="nucleotide sequence ID" value="NZ_AP035882.1"/>
</dbReference>
<dbReference type="Gene3D" id="3.90.1140.10">
    <property type="entry name" value="Cyclic phosphodiesterase"/>
    <property type="match status" value="1"/>
</dbReference>
<keyword evidence="1" id="KW-0614">Plasmid</keyword>
<geneLocation type="plasmid" evidence="1">
    <name>pCMC57_01</name>
</geneLocation>
<dbReference type="Pfam" id="PF13563">
    <property type="entry name" value="2_5_RNA_ligase2"/>
    <property type="match status" value="1"/>
</dbReference>
<dbReference type="EMBL" id="AP035882">
    <property type="protein sequence ID" value="BFP50020.1"/>
    <property type="molecule type" value="Genomic_DNA"/>
</dbReference>
<evidence type="ECO:0000313" key="1">
    <source>
        <dbReference type="EMBL" id="BFP50020.1"/>
    </source>
</evidence>
<organism evidence="1">
    <name type="scientific">Kitasatospora sp. CMC57</name>
    <dbReference type="NCBI Taxonomy" id="3231513"/>
    <lineage>
        <taxon>Bacteria</taxon>
        <taxon>Bacillati</taxon>
        <taxon>Actinomycetota</taxon>
        <taxon>Actinomycetes</taxon>
        <taxon>Kitasatosporales</taxon>
        <taxon>Streptomycetaceae</taxon>
        <taxon>Kitasatospora</taxon>
    </lineage>
</organism>
<reference evidence="1" key="1">
    <citation type="submission" date="2024-07" db="EMBL/GenBank/DDBJ databases">
        <title>Complete genome sequences of cellulolytic bacteria, Kitasatospora sp. CMC57 and Streptomyces sp. CMC78, isolated from Japanese agricultural soil.</title>
        <authorList>
            <person name="Hashimoto T."/>
            <person name="Ito M."/>
            <person name="Iwamoto M."/>
            <person name="Fukahori D."/>
            <person name="Shoda T."/>
            <person name="Sakoda M."/>
            <person name="Morohoshi T."/>
            <person name="Mitsuboshi M."/>
            <person name="Nishizawa T."/>
        </authorList>
    </citation>
    <scope>NUCLEOTIDE SEQUENCE</scope>
    <source>
        <strain evidence="1">CMC57</strain>
        <plasmid evidence="1">pCMC57_01</plasmid>
    </source>
</reference>
<name>A0AB33KEY6_9ACTN</name>
<dbReference type="InterPro" id="IPR009097">
    <property type="entry name" value="Cyclic_Pdiesterase"/>
</dbReference>
<sequence>MTGTPDYSDHCMIALYPPPEAARNLAVPGGLDPADLHVTVAYLGPADAIDAGRLNTLTAALATRPPITATLAGHARFTGGDKDVCVALVDSPALEDLHRDVTDALTAAAITFPRDHGYTAHTTLTYLDPDQAAPLDRLPATDVTFTALSVVHGTTRTDHPLHDPSPAEAARHAYATGWASSGGPLTDRVREGCRTAVALATEHPHDQHLLEVTVDLGRLEGTWALLFHRRDTHLRQHTTQVDDAWADLFTPEALQRLVADLRRNTLGILEADAAHDRTTDTLTLASATSTAILQAIGTFTQWDQLRRALLAALRAGRAEGIVNAVALAAERARHRGLDWDTAYTHTHAAVTADLDDSWADTTTWTSRLIGRAATRLARTLAALAAAGASFADMLTAATAILGRGSPDVPFVTDWAMTTAAAGGARALYTASAAGQIDVVTVGDGHVCATPCQDAEANGPWFPEQLPHLPLHPACRCTYAADLYLTPYEPWFADHTSPPGEPR</sequence>
<protein>
    <submittedName>
        <fullName evidence="1">Uncharacterized protein</fullName>
    </submittedName>
</protein>
<dbReference type="SUPFAM" id="SSF55144">
    <property type="entry name" value="LigT-like"/>
    <property type="match status" value="1"/>
</dbReference>
<proteinExistence type="predicted"/>
<gene>
    <name evidence="1" type="ORF">KCMC57_63880</name>
</gene>